<dbReference type="PANTHER" id="PTHR17920">
    <property type="entry name" value="TRANSMEMBRANE AND COILED-COIL DOMAIN-CONTAINING PROTEIN 4 TMCO4"/>
    <property type="match status" value="1"/>
</dbReference>
<dbReference type="InterPro" id="IPR000028">
    <property type="entry name" value="Chloroperoxidase"/>
</dbReference>
<dbReference type="Gene3D" id="1.10.489.10">
    <property type="entry name" value="Chloroperoxidase-like"/>
    <property type="match status" value="1"/>
</dbReference>
<feature type="domain" description="Heme haloperoxidase family profile" evidence="7">
    <location>
        <begin position="922"/>
        <end position="1136"/>
    </location>
</feature>
<evidence type="ECO:0000256" key="4">
    <source>
        <dbReference type="ARBA" id="ARBA00023136"/>
    </source>
</evidence>
<feature type="region of interest" description="Disordered" evidence="5">
    <location>
        <begin position="609"/>
        <end position="642"/>
    </location>
</feature>
<keyword evidence="9" id="KW-1185">Reference proteome</keyword>
<dbReference type="EMBL" id="JADGJQ010000086">
    <property type="protein sequence ID" value="KAJ3171392.1"/>
    <property type="molecule type" value="Genomic_DNA"/>
</dbReference>
<feature type="region of interest" description="Disordered" evidence="5">
    <location>
        <begin position="513"/>
        <end position="532"/>
    </location>
</feature>
<dbReference type="Pfam" id="PF01328">
    <property type="entry name" value="Peroxidase_2"/>
    <property type="match status" value="1"/>
</dbReference>
<comment type="caution">
    <text evidence="8">The sequence shown here is derived from an EMBL/GenBank/DDBJ whole genome shotgun (WGS) entry which is preliminary data.</text>
</comment>
<evidence type="ECO:0000259" key="7">
    <source>
        <dbReference type="PROSITE" id="PS51405"/>
    </source>
</evidence>
<feature type="compositionally biased region" description="Polar residues" evidence="5">
    <location>
        <begin position="1"/>
        <end position="10"/>
    </location>
</feature>
<reference evidence="8" key="1">
    <citation type="submission" date="2020-05" db="EMBL/GenBank/DDBJ databases">
        <title>Phylogenomic resolution of chytrid fungi.</title>
        <authorList>
            <person name="Stajich J.E."/>
            <person name="Amses K."/>
            <person name="Simmons R."/>
            <person name="Seto K."/>
            <person name="Myers J."/>
            <person name="Bonds A."/>
            <person name="Quandt C.A."/>
            <person name="Barry K."/>
            <person name="Liu P."/>
            <person name="Grigoriev I."/>
            <person name="Longcore J.E."/>
            <person name="James T.Y."/>
        </authorList>
    </citation>
    <scope>NUCLEOTIDE SEQUENCE</scope>
    <source>
        <strain evidence="8">JEL0379</strain>
    </source>
</reference>
<comment type="subcellular location">
    <subcellularLocation>
        <location evidence="1">Membrane</location>
        <topology evidence="1">Multi-pass membrane protein</topology>
    </subcellularLocation>
</comment>
<gene>
    <name evidence="8" type="ORF">HDU87_008350</name>
</gene>
<evidence type="ECO:0000256" key="5">
    <source>
        <dbReference type="SAM" id="MobiDB-lite"/>
    </source>
</evidence>
<feature type="region of interest" description="Disordered" evidence="5">
    <location>
        <begin position="573"/>
        <end position="595"/>
    </location>
</feature>
<dbReference type="SUPFAM" id="SSF47571">
    <property type="entry name" value="Cloroperoxidase"/>
    <property type="match status" value="1"/>
</dbReference>
<keyword evidence="2 6" id="KW-0812">Transmembrane</keyword>
<dbReference type="GO" id="GO:0004601">
    <property type="term" value="F:peroxidase activity"/>
    <property type="evidence" value="ECO:0007669"/>
    <property type="project" value="InterPro"/>
</dbReference>
<dbReference type="PANTHER" id="PTHR17920:SF3">
    <property type="entry name" value="TRANSMEMBRANE AND COILED-COIL DOMAIN-CONTAINING PROTEIN 4"/>
    <property type="match status" value="1"/>
</dbReference>
<dbReference type="GO" id="GO:0016020">
    <property type="term" value="C:membrane"/>
    <property type="evidence" value="ECO:0007669"/>
    <property type="project" value="UniProtKB-SubCell"/>
</dbReference>
<evidence type="ECO:0000313" key="8">
    <source>
        <dbReference type="EMBL" id="KAJ3171392.1"/>
    </source>
</evidence>
<evidence type="ECO:0000256" key="3">
    <source>
        <dbReference type="ARBA" id="ARBA00022989"/>
    </source>
</evidence>
<evidence type="ECO:0000256" key="2">
    <source>
        <dbReference type="ARBA" id="ARBA00022692"/>
    </source>
</evidence>
<feature type="transmembrane region" description="Helical" evidence="6">
    <location>
        <begin position="412"/>
        <end position="435"/>
    </location>
</feature>
<dbReference type="Pfam" id="PF05277">
    <property type="entry name" value="DUF726"/>
    <property type="match status" value="2"/>
</dbReference>
<feature type="transmembrane region" description="Helical" evidence="6">
    <location>
        <begin position="367"/>
        <end position="400"/>
    </location>
</feature>
<dbReference type="AlphaFoldDB" id="A0AAD5TIF3"/>
<feature type="compositionally biased region" description="Basic and acidic residues" evidence="5">
    <location>
        <begin position="477"/>
        <end position="496"/>
    </location>
</feature>
<feature type="region of interest" description="Disordered" evidence="5">
    <location>
        <begin position="461"/>
        <end position="503"/>
    </location>
</feature>
<dbReference type="InterPro" id="IPR036851">
    <property type="entry name" value="Chloroperoxidase-like_sf"/>
</dbReference>
<keyword evidence="3 6" id="KW-1133">Transmembrane helix</keyword>
<dbReference type="Proteomes" id="UP001212152">
    <property type="component" value="Unassembled WGS sequence"/>
</dbReference>
<feature type="region of interest" description="Disordered" evidence="5">
    <location>
        <begin position="252"/>
        <end position="283"/>
    </location>
</feature>
<protein>
    <recommendedName>
        <fullName evidence="7">Heme haloperoxidase family profile domain-containing protein</fullName>
    </recommendedName>
</protein>
<feature type="compositionally biased region" description="Low complexity" evidence="5">
    <location>
        <begin position="13"/>
        <end position="30"/>
    </location>
</feature>
<dbReference type="PROSITE" id="PS51405">
    <property type="entry name" value="HEME_HALOPEROXIDASE"/>
    <property type="match status" value="1"/>
</dbReference>
<feature type="compositionally biased region" description="Basic and acidic residues" evidence="5">
    <location>
        <begin position="628"/>
        <end position="637"/>
    </location>
</feature>
<keyword evidence="4 6" id="KW-0472">Membrane</keyword>
<dbReference type="InterPro" id="IPR007941">
    <property type="entry name" value="DUF726"/>
</dbReference>
<proteinExistence type="predicted"/>
<feature type="region of interest" description="Disordered" evidence="5">
    <location>
        <begin position="1"/>
        <end position="120"/>
    </location>
</feature>
<sequence>MSTADRSQQADVPHSSNLSPAASAPPIVAAADDDDRPASSPLPPTAESSSRHTPPPPETVSPKLSSSPHRGRPPSALHRPRHTVDAHHYHRPSSSRDVSPVRTEFGDDQREEDVGEDKNDTISMRSAATSRTLRAAARPRPITKSQKISSMQNIFTESQKIAYVGLCYLSIVQKQKADLKGLKKANESYAKWAEAFMEKLYIFLDIKTEERVMIKSLADHGLVPSDLSKSLIDDALKAARVITERQEARQRAEEEALEKGLPPDLIDSANDDGDSGTAEGTAGDPTDIRYTILSHLFILCIMEGRYDARSRTVLKNVARYLEVPWADVVQLEEAIATQLRIYEDSEAVSGNVEIVGKRNEADTKRRWIFTGLATLAGGAVIGLTAGLAAPLIAGGIGVALGTFGVTGASAALSTTGALALITTGGVLTGGGMGGVKMMKRTKGITQFEFLTLADGMKQIELNKEKRRTERRKKRRREAREALQEKMDHQRAADKKSGGKGVIAAATTATADELAETEDDNNNNDKAKLASAQQAAEEYLPAYEAPTDEKLDRIGNWVNITDSQRVKLDAMDEGGAPLMRKGSRSAAAPPPVPNRPTAQELAEVTENRLSVSAGRLPPPPAAAATAARRPSDAGRTDDNPNGAVWGLEEGFSWPDHENAPAELHHSLEAGFDEQVGSTVLWESLPQLASESGSAPLAGRPSREVLRSVESNLDDAGTIDEEMAAAMFDDLQSTVDGDHAAYGDDDDDIRFKEPEGPPKAKQTNVLITVAGWITYGPDDHTLPFSTLEPDSAGDQYALLWETDTLQELGSALKLLVGEVASFLVQQGLQATVLSALMIGLAGPLWVMKLSYLVDNPWGIGLSKANKAGKTCRSIQKACRRGRPQCRPATKSPPLPAYHKPAFPKKMLKSSLFTLAFASLACAGATPQWIAPTADAVRSPCPMLNALANHGVIARDGKNIKPSEYLAAVQTVGLAADVGSLFAYGGAVLFDHESNANGDLVYSLADARKHGAVEHDASLTRNDFDLANGDNFSFNRTLYDQMVSFQNSNGAMDAWSYALIRVARQQDSLARNPNANLGFTEKLKSHAEVGLIMNILGWQNGATEVPVQYLNAFFVEERLPFIEGWTPSSSPVGFAKIVKTQTEVENLEKRVPQ</sequence>
<name>A0AAD5TIF3_9FUNG</name>
<accession>A0AAD5TIF3</accession>
<evidence type="ECO:0000313" key="9">
    <source>
        <dbReference type="Proteomes" id="UP001212152"/>
    </source>
</evidence>
<evidence type="ECO:0000256" key="1">
    <source>
        <dbReference type="ARBA" id="ARBA00004141"/>
    </source>
</evidence>
<evidence type="ECO:0000256" key="6">
    <source>
        <dbReference type="SAM" id="Phobius"/>
    </source>
</evidence>
<organism evidence="8 9">
    <name type="scientific">Geranomyces variabilis</name>
    <dbReference type="NCBI Taxonomy" id="109894"/>
    <lineage>
        <taxon>Eukaryota</taxon>
        <taxon>Fungi</taxon>
        <taxon>Fungi incertae sedis</taxon>
        <taxon>Chytridiomycota</taxon>
        <taxon>Chytridiomycota incertae sedis</taxon>
        <taxon>Chytridiomycetes</taxon>
        <taxon>Spizellomycetales</taxon>
        <taxon>Powellomycetaceae</taxon>
        <taxon>Geranomyces</taxon>
    </lineage>
</organism>